<keyword evidence="1" id="KW-0472">Membrane</keyword>
<feature type="transmembrane region" description="Helical" evidence="1">
    <location>
        <begin position="59"/>
        <end position="76"/>
    </location>
</feature>
<organism evidence="4 5">
    <name type="scientific">Anoxynatronum sibiricum</name>
    <dbReference type="NCBI Taxonomy" id="210623"/>
    <lineage>
        <taxon>Bacteria</taxon>
        <taxon>Bacillati</taxon>
        <taxon>Bacillota</taxon>
        <taxon>Clostridia</taxon>
        <taxon>Eubacteriales</taxon>
        <taxon>Clostridiaceae</taxon>
        <taxon>Anoxynatronum</taxon>
    </lineage>
</organism>
<feature type="transmembrane region" description="Helical" evidence="1">
    <location>
        <begin position="268"/>
        <end position="288"/>
    </location>
</feature>
<evidence type="ECO:0000313" key="5">
    <source>
        <dbReference type="Proteomes" id="UP001407405"/>
    </source>
</evidence>
<keyword evidence="1" id="KW-1133">Transmembrane helix</keyword>
<keyword evidence="5" id="KW-1185">Reference proteome</keyword>
<gene>
    <name evidence="4" type="ORF">AAIG11_14235</name>
</gene>
<feature type="transmembrane region" description="Helical" evidence="1">
    <location>
        <begin position="345"/>
        <end position="367"/>
    </location>
</feature>
<evidence type="ECO:0000259" key="2">
    <source>
        <dbReference type="Pfam" id="PF07853"/>
    </source>
</evidence>
<accession>A0ABU9VWY1</accession>
<feature type="transmembrane region" description="Helical" evidence="1">
    <location>
        <begin position="6"/>
        <end position="24"/>
    </location>
</feature>
<reference evidence="4 5" key="1">
    <citation type="submission" date="2024-04" db="EMBL/GenBank/DDBJ databases">
        <title>Genome sequencing and metabolic network reconstruction of aminoacids and betaine degradation by Anoxynatronum sibiricum.</title>
        <authorList>
            <person name="Detkova E.N."/>
            <person name="Boltjanskaja Y.V."/>
            <person name="Mardanov A.V."/>
            <person name="Kevbrin V."/>
        </authorList>
    </citation>
    <scope>NUCLEOTIDE SEQUENCE [LARGE SCALE GENOMIC DNA]</scope>
    <source>
        <strain evidence="4 5">Z-7981</strain>
    </source>
</reference>
<feature type="domain" description="DUF1648" evidence="2">
    <location>
        <begin position="146"/>
        <end position="194"/>
    </location>
</feature>
<dbReference type="PANTHER" id="PTHR37810:SF9">
    <property type="entry name" value="MEMBRANE PROTEIN"/>
    <property type="match status" value="1"/>
</dbReference>
<name>A0ABU9VWY1_9CLOT</name>
<feature type="transmembrane region" description="Helical" evidence="1">
    <location>
        <begin position="188"/>
        <end position="208"/>
    </location>
</feature>
<dbReference type="PANTHER" id="PTHR37810">
    <property type="entry name" value="IMMUNITY PROTEIN SDPI"/>
    <property type="match status" value="1"/>
</dbReference>
<keyword evidence="1" id="KW-0812">Transmembrane</keyword>
<feature type="transmembrane region" description="Helical" evidence="1">
    <location>
        <begin position="138"/>
        <end position="159"/>
    </location>
</feature>
<comment type="caution">
    <text evidence="4">The sequence shown here is derived from an EMBL/GenBank/DDBJ whole genome shotgun (WGS) entry which is preliminary data.</text>
</comment>
<feature type="transmembrane region" description="Helical" evidence="1">
    <location>
        <begin position="82"/>
        <end position="101"/>
    </location>
</feature>
<protein>
    <submittedName>
        <fullName evidence="4">DUF5808 domain-containing protein</fullName>
    </submittedName>
</protein>
<sequence length="369" mass="42082">MIQSPLLIQLIIVVIPLYVLGMLLPEFTRSTLFFGVTVPQEVHQQPELLHEKKQYRLRFTLLFTLGWLLTMVVSQVTDSFNVLYGGGIIVTILVLSSNYVVTHNRIRALKATHQWTKNLKQRVVVDTSQESRSHYLSFAWFILPGMITLLTWFISLSIYPQLPDLLPKQTDLGGEVTQWASKDFRSAFALPMTQLGMLALFSFIMLIIKKARKVIDPSRPEMSVRQHQTANWRWSLYILGTAIWMVTYFAILQAQVLQLIDMSAFGHYVLHGLSVTGPLVGIFVTAWFTGQSAERVKVEASENADPNLLPVDDDHYWKWGMFYFNPDDPTFWVEKRFGIGWTLNFANPLAVGAFVVLLLLIAAGILFDL</sequence>
<feature type="transmembrane region" description="Helical" evidence="1">
    <location>
        <begin position="234"/>
        <end position="256"/>
    </location>
</feature>
<evidence type="ECO:0000313" key="4">
    <source>
        <dbReference type="EMBL" id="MEN1761642.1"/>
    </source>
</evidence>
<dbReference type="InterPro" id="IPR012867">
    <property type="entry name" value="DUF1648"/>
</dbReference>
<dbReference type="EMBL" id="JBCITM010000019">
    <property type="protein sequence ID" value="MEN1761642.1"/>
    <property type="molecule type" value="Genomic_DNA"/>
</dbReference>
<evidence type="ECO:0000259" key="3">
    <source>
        <dbReference type="Pfam" id="PF19124"/>
    </source>
</evidence>
<dbReference type="Proteomes" id="UP001407405">
    <property type="component" value="Unassembled WGS sequence"/>
</dbReference>
<dbReference type="InterPro" id="IPR043831">
    <property type="entry name" value="DUF5808"/>
</dbReference>
<evidence type="ECO:0000256" key="1">
    <source>
        <dbReference type="SAM" id="Phobius"/>
    </source>
</evidence>
<dbReference type="Pfam" id="PF07853">
    <property type="entry name" value="DUF1648"/>
    <property type="match status" value="1"/>
</dbReference>
<proteinExistence type="predicted"/>
<dbReference type="RefSeq" id="WP_343186929.1">
    <property type="nucleotide sequence ID" value="NZ_JBCITM010000019.1"/>
</dbReference>
<feature type="domain" description="DUF5808" evidence="3">
    <location>
        <begin position="326"/>
        <end position="350"/>
    </location>
</feature>
<dbReference type="Pfam" id="PF19124">
    <property type="entry name" value="DUF5808"/>
    <property type="match status" value="1"/>
</dbReference>